<feature type="domain" description="IFT80 second beta-propeller" evidence="5">
    <location>
        <begin position="303"/>
        <end position="583"/>
    </location>
</feature>
<accession>A0A1X7VU16</accession>
<dbReference type="OrthoDB" id="408728at2759"/>
<evidence type="ECO:0000259" key="5">
    <source>
        <dbReference type="Pfam" id="PF23335"/>
    </source>
</evidence>
<dbReference type="PANTHER" id="PTHR24098:SF0">
    <property type="entry name" value="OUTER SEGMENT 5"/>
    <property type="match status" value="1"/>
</dbReference>
<dbReference type="InterPro" id="IPR015943">
    <property type="entry name" value="WD40/YVTN_repeat-like_dom_sf"/>
</dbReference>
<dbReference type="STRING" id="400682.A0A1X7VU16"/>
<feature type="domain" description="IFT80/172/WDR35 TPR" evidence="6">
    <location>
        <begin position="611"/>
        <end position="639"/>
    </location>
</feature>
<dbReference type="GO" id="GO:0060271">
    <property type="term" value="P:cilium assembly"/>
    <property type="evidence" value="ECO:0007669"/>
    <property type="project" value="TreeGrafter"/>
</dbReference>
<dbReference type="InterPro" id="IPR056157">
    <property type="entry name" value="TPR_IFT80_172_dom"/>
</dbReference>
<sequence>MKLKLTIPKDLKHILSYTSSIGWSTTSQLYSIGDDHIIFRWDLKTNEKTEVAKLPKDVYCTDVHWFPGHPGKKQATQSESFALACTDGRFLLVSKTGRVEKTVDGHKGAVLGVRWAVPDGSALLTFGEDGAVKIWSKTGMLRTVLVQNAIPVYAACWSPDSNQVLYTSGKTLIIKPLQPSSKPSVWKAHDGIILAIDWSSTAGLIISGGEDRKYKVWDNYGRLMYSSMQNDGPITSLSWTPDGELFAVGGFNTLRLCDKAGWSHSLDKPQCGTIFKLAWSDDGTNVGCASGSGQIIIGSIVGRRNEWRHLEAVVTDENSITVRNAKNDSKEYIILNDRIVKVSLDWGHLIVTTGSQCNVYSERNWTIPVTVDLRGGVVNLIKQAERFFLVVEVSTGIQIISYEGRIVSTIKSSALQVDSLNTHIVSLSNDTVAIRDSRDHKIIRVYDAVSGRELHDVQHKHDIETLDLSRSNSQRCISFTDKNHDLYVMQVLKNVTAPISIGSMVTSMSWNNQYDVLVGTQDKKVVAWYCPPVVGTDIDLLPLITVELNGVYSKNPKVVSFIGNHVTLRRSDGAIIMTSISPFPCVLHQHMLTGQWNSAVKLCRVAKDRGLWACLAGMATSMKELGTAIIAYSAINEASHNTLTHEYYVFNTG</sequence>
<keyword evidence="3" id="KW-0966">Cell projection</keyword>
<dbReference type="FunFam" id="2.130.10.10:FF:000463">
    <property type="entry name" value="intraflagellar transport protein 80 homolog"/>
    <property type="match status" value="1"/>
</dbReference>
<dbReference type="SUPFAM" id="SSF50978">
    <property type="entry name" value="WD40 repeat-like"/>
    <property type="match status" value="2"/>
</dbReference>
<dbReference type="Gene3D" id="2.130.10.10">
    <property type="entry name" value="YVTN repeat-like/Quinoprotein amine dehydrogenase"/>
    <property type="match status" value="2"/>
</dbReference>
<keyword evidence="4" id="KW-0853">WD repeat</keyword>
<reference evidence="7" key="1">
    <citation type="submission" date="2017-05" db="UniProtKB">
        <authorList>
            <consortium name="EnsemblMetazoa"/>
        </authorList>
    </citation>
    <scope>IDENTIFICATION</scope>
</reference>
<name>A0A1X7VU16_AMPQE</name>
<dbReference type="PANTHER" id="PTHR24098">
    <property type="entry name" value="OUTER SEGMENT 5"/>
    <property type="match status" value="1"/>
</dbReference>
<dbReference type="InterPro" id="IPR056456">
    <property type="entry name" value="Beta-prop_IFT80_2nd"/>
</dbReference>
<protein>
    <recommendedName>
        <fullName evidence="8">Anaphase-promoting complex subunit 4 WD40 domain-containing protein</fullName>
    </recommendedName>
</protein>
<evidence type="ECO:0000313" key="7">
    <source>
        <dbReference type="EnsemblMetazoa" id="Aqu2.1.43587_001"/>
    </source>
</evidence>
<proteinExistence type="predicted"/>
<dbReference type="EnsemblMetazoa" id="Aqu2.1.43587_001">
    <property type="protein sequence ID" value="Aqu2.1.43587_001"/>
    <property type="gene ID" value="Aqu2.1.43587"/>
</dbReference>
<dbReference type="PROSITE" id="PS50294">
    <property type="entry name" value="WD_REPEATS_REGION"/>
    <property type="match status" value="2"/>
</dbReference>
<keyword evidence="2" id="KW-0969">Cilium</keyword>
<dbReference type="InParanoid" id="A0A1X7VU16"/>
<dbReference type="Pfam" id="PF00400">
    <property type="entry name" value="WD40"/>
    <property type="match status" value="3"/>
</dbReference>
<feature type="repeat" description="WD" evidence="4">
    <location>
        <begin position="103"/>
        <end position="136"/>
    </location>
</feature>
<dbReference type="PROSITE" id="PS50082">
    <property type="entry name" value="WD_REPEATS_2"/>
    <property type="match status" value="2"/>
</dbReference>
<dbReference type="eggNOG" id="KOG1524">
    <property type="taxonomic scope" value="Eukaryota"/>
</dbReference>
<evidence type="ECO:0000256" key="1">
    <source>
        <dbReference type="ARBA" id="ARBA00004138"/>
    </source>
</evidence>
<evidence type="ECO:0000256" key="2">
    <source>
        <dbReference type="ARBA" id="ARBA00023069"/>
    </source>
</evidence>
<dbReference type="Pfam" id="PF23335">
    <property type="entry name" value="Beta-prop_IFT80_2nd"/>
    <property type="match status" value="1"/>
</dbReference>
<dbReference type="SMART" id="SM00320">
    <property type="entry name" value="WD40"/>
    <property type="match status" value="7"/>
</dbReference>
<dbReference type="InterPro" id="IPR036322">
    <property type="entry name" value="WD40_repeat_dom_sf"/>
</dbReference>
<dbReference type="GO" id="GO:0030992">
    <property type="term" value="C:intraciliary transport particle B"/>
    <property type="evidence" value="ECO:0007669"/>
    <property type="project" value="TreeGrafter"/>
</dbReference>
<evidence type="ECO:0000256" key="3">
    <source>
        <dbReference type="ARBA" id="ARBA00023273"/>
    </source>
</evidence>
<comment type="subcellular location">
    <subcellularLocation>
        <location evidence="1">Cell projection</location>
        <location evidence="1">Cilium</location>
    </subcellularLocation>
</comment>
<dbReference type="GO" id="GO:0005929">
    <property type="term" value="C:cilium"/>
    <property type="evidence" value="ECO:0007669"/>
    <property type="project" value="UniProtKB-SubCell"/>
</dbReference>
<evidence type="ECO:0008006" key="8">
    <source>
        <dbReference type="Google" id="ProtNLM"/>
    </source>
</evidence>
<evidence type="ECO:0000259" key="6">
    <source>
        <dbReference type="Pfam" id="PF23387"/>
    </source>
</evidence>
<dbReference type="AlphaFoldDB" id="A0A1X7VU16"/>
<feature type="repeat" description="WD" evidence="4">
    <location>
        <begin position="186"/>
        <end position="218"/>
    </location>
</feature>
<dbReference type="InterPro" id="IPR001680">
    <property type="entry name" value="WD40_rpt"/>
</dbReference>
<evidence type="ECO:0000256" key="4">
    <source>
        <dbReference type="PROSITE-ProRule" id="PRU00221"/>
    </source>
</evidence>
<organism evidence="7">
    <name type="scientific">Amphimedon queenslandica</name>
    <name type="common">Sponge</name>
    <dbReference type="NCBI Taxonomy" id="400682"/>
    <lineage>
        <taxon>Eukaryota</taxon>
        <taxon>Metazoa</taxon>
        <taxon>Porifera</taxon>
        <taxon>Demospongiae</taxon>
        <taxon>Heteroscleromorpha</taxon>
        <taxon>Haplosclerida</taxon>
        <taxon>Niphatidae</taxon>
        <taxon>Amphimedon</taxon>
    </lineage>
</organism>
<dbReference type="Pfam" id="PF23387">
    <property type="entry name" value="TPR_IFT80_172"/>
    <property type="match status" value="1"/>
</dbReference>